<feature type="domain" description="HTH LytTR-type" evidence="1">
    <location>
        <begin position="1"/>
        <end position="105"/>
    </location>
</feature>
<proteinExistence type="predicted"/>
<dbReference type="Gene3D" id="2.40.50.1020">
    <property type="entry name" value="LytTr DNA-binding domain"/>
    <property type="match status" value="1"/>
</dbReference>
<protein>
    <recommendedName>
        <fullName evidence="1">HTH LytTR-type domain-containing protein</fullName>
    </recommendedName>
</protein>
<gene>
    <name evidence="2" type="ORF">GCM10011514_38650</name>
</gene>
<name>A0A916Z0Z9_9BACT</name>
<dbReference type="PANTHER" id="PTHR37299">
    <property type="entry name" value="TRANSCRIPTIONAL REGULATOR-RELATED"/>
    <property type="match status" value="1"/>
</dbReference>
<dbReference type="EMBL" id="BMKK01000008">
    <property type="protein sequence ID" value="GGD70803.1"/>
    <property type="molecule type" value="Genomic_DNA"/>
</dbReference>
<dbReference type="GO" id="GO:0003677">
    <property type="term" value="F:DNA binding"/>
    <property type="evidence" value="ECO:0007669"/>
    <property type="project" value="InterPro"/>
</dbReference>
<sequence>MNELYLTRRQQIETDEILYLESEVNYTNIYTTSKARILAALTLGVIESRLDTKSFLRVNRSYIINLSHLSAFRHENNKLIIRLNGGKEFTASRRRLKAFQNIFLESSKDLSW</sequence>
<dbReference type="Proteomes" id="UP000609064">
    <property type="component" value="Unassembled WGS sequence"/>
</dbReference>
<keyword evidence="3" id="KW-1185">Reference proteome</keyword>
<dbReference type="PANTHER" id="PTHR37299:SF1">
    <property type="entry name" value="STAGE 0 SPORULATION PROTEIN A HOMOLOG"/>
    <property type="match status" value="1"/>
</dbReference>
<dbReference type="AlphaFoldDB" id="A0A916Z0Z9"/>
<dbReference type="Pfam" id="PF04397">
    <property type="entry name" value="LytTR"/>
    <property type="match status" value="1"/>
</dbReference>
<reference evidence="2" key="2">
    <citation type="submission" date="2020-09" db="EMBL/GenBank/DDBJ databases">
        <authorList>
            <person name="Sun Q."/>
            <person name="Zhou Y."/>
        </authorList>
    </citation>
    <scope>NUCLEOTIDE SEQUENCE</scope>
    <source>
        <strain evidence="2">CGMCC 1.15958</strain>
    </source>
</reference>
<dbReference type="GO" id="GO:0000156">
    <property type="term" value="F:phosphorelay response regulator activity"/>
    <property type="evidence" value="ECO:0007669"/>
    <property type="project" value="InterPro"/>
</dbReference>
<comment type="caution">
    <text evidence="2">The sequence shown here is derived from an EMBL/GenBank/DDBJ whole genome shotgun (WGS) entry which is preliminary data.</text>
</comment>
<organism evidence="2 3">
    <name type="scientific">Emticicia aquatilis</name>
    <dbReference type="NCBI Taxonomy" id="1537369"/>
    <lineage>
        <taxon>Bacteria</taxon>
        <taxon>Pseudomonadati</taxon>
        <taxon>Bacteroidota</taxon>
        <taxon>Cytophagia</taxon>
        <taxon>Cytophagales</taxon>
        <taxon>Leadbetterellaceae</taxon>
        <taxon>Emticicia</taxon>
    </lineage>
</organism>
<dbReference type="RefSeq" id="WP_188768465.1">
    <property type="nucleotide sequence ID" value="NZ_BMKK01000008.1"/>
</dbReference>
<evidence type="ECO:0000313" key="2">
    <source>
        <dbReference type="EMBL" id="GGD70803.1"/>
    </source>
</evidence>
<accession>A0A916Z0Z9</accession>
<dbReference type="InterPro" id="IPR046947">
    <property type="entry name" value="LytR-like"/>
</dbReference>
<reference evidence="2" key="1">
    <citation type="journal article" date="2014" name="Int. J. Syst. Evol. Microbiol.">
        <title>Complete genome sequence of Corynebacterium casei LMG S-19264T (=DSM 44701T), isolated from a smear-ripened cheese.</title>
        <authorList>
            <consortium name="US DOE Joint Genome Institute (JGI-PGF)"/>
            <person name="Walter F."/>
            <person name="Albersmeier A."/>
            <person name="Kalinowski J."/>
            <person name="Ruckert C."/>
        </authorList>
    </citation>
    <scope>NUCLEOTIDE SEQUENCE</scope>
    <source>
        <strain evidence="2">CGMCC 1.15958</strain>
    </source>
</reference>
<dbReference type="InterPro" id="IPR007492">
    <property type="entry name" value="LytTR_DNA-bd_dom"/>
</dbReference>
<evidence type="ECO:0000313" key="3">
    <source>
        <dbReference type="Proteomes" id="UP000609064"/>
    </source>
</evidence>
<evidence type="ECO:0000259" key="1">
    <source>
        <dbReference type="PROSITE" id="PS50930"/>
    </source>
</evidence>
<dbReference type="SMART" id="SM00850">
    <property type="entry name" value="LytTR"/>
    <property type="match status" value="1"/>
</dbReference>
<dbReference type="PROSITE" id="PS50930">
    <property type="entry name" value="HTH_LYTTR"/>
    <property type="match status" value="1"/>
</dbReference>